<name>S7ZCJ0_PENO1</name>
<evidence type="ECO:0000256" key="1">
    <source>
        <dbReference type="SAM" id="SignalP"/>
    </source>
</evidence>
<proteinExistence type="predicted"/>
<evidence type="ECO:0000313" key="3">
    <source>
        <dbReference type="Proteomes" id="UP000019376"/>
    </source>
</evidence>
<keyword evidence="1" id="KW-0732">Signal</keyword>
<reference evidence="2 3" key="1">
    <citation type="journal article" date="2013" name="PLoS ONE">
        <title>Genomic and secretomic analyses reveal unique features of the lignocellulolytic enzyme system of Penicillium decumbens.</title>
        <authorList>
            <person name="Liu G."/>
            <person name="Zhang L."/>
            <person name="Wei X."/>
            <person name="Zou G."/>
            <person name="Qin Y."/>
            <person name="Ma L."/>
            <person name="Li J."/>
            <person name="Zheng H."/>
            <person name="Wang S."/>
            <person name="Wang C."/>
            <person name="Xun L."/>
            <person name="Zhao G.-P."/>
            <person name="Zhou Z."/>
            <person name="Qu Y."/>
        </authorList>
    </citation>
    <scope>NUCLEOTIDE SEQUENCE [LARGE SCALE GENOMIC DNA]</scope>
    <source>
        <strain evidence="3">114-2 / CGMCC 5302</strain>
    </source>
</reference>
<protein>
    <submittedName>
        <fullName evidence="2">Uncharacterized protein</fullName>
    </submittedName>
</protein>
<feature type="chain" id="PRO_5004547275" evidence="1">
    <location>
        <begin position="21"/>
        <end position="78"/>
    </location>
</feature>
<dbReference type="Proteomes" id="UP000019376">
    <property type="component" value="Unassembled WGS sequence"/>
</dbReference>
<gene>
    <name evidence="2" type="ORF">PDE_01352</name>
</gene>
<dbReference type="AlphaFoldDB" id="S7ZCJ0"/>
<sequence length="78" mass="8489">MADSYLLHAILVFAVHFSMSNYISVQHGESGGSPSTRTAEAIETGVCHSPHRGLMNFLFLSESPPRCHLLLSPRPPIA</sequence>
<feature type="signal peptide" evidence="1">
    <location>
        <begin position="1"/>
        <end position="20"/>
    </location>
</feature>
<accession>S7ZCJ0</accession>
<dbReference type="HOGENOM" id="CLU_2622782_0_0_1"/>
<evidence type="ECO:0000313" key="2">
    <source>
        <dbReference type="EMBL" id="EPS26416.1"/>
    </source>
</evidence>
<organism evidence="2 3">
    <name type="scientific">Penicillium oxalicum (strain 114-2 / CGMCC 5302)</name>
    <name type="common">Penicillium decumbens</name>
    <dbReference type="NCBI Taxonomy" id="933388"/>
    <lineage>
        <taxon>Eukaryota</taxon>
        <taxon>Fungi</taxon>
        <taxon>Dikarya</taxon>
        <taxon>Ascomycota</taxon>
        <taxon>Pezizomycotina</taxon>
        <taxon>Eurotiomycetes</taxon>
        <taxon>Eurotiomycetidae</taxon>
        <taxon>Eurotiales</taxon>
        <taxon>Aspergillaceae</taxon>
        <taxon>Penicillium</taxon>
    </lineage>
</organism>
<dbReference type="EMBL" id="KB644409">
    <property type="protein sequence ID" value="EPS26416.1"/>
    <property type="molecule type" value="Genomic_DNA"/>
</dbReference>
<keyword evidence="3" id="KW-1185">Reference proteome</keyword>